<feature type="region of interest" description="Disordered" evidence="6">
    <location>
        <begin position="21"/>
        <end position="55"/>
    </location>
</feature>
<keyword evidence="4" id="KW-0564">Palmitate</keyword>
<dbReference type="PANTHER" id="PTHR43649:SF33">
    <property type="entry name" value="POLYGALACTURONAN_RHAMNOGALACTURONAN-BINDING PROTEIN YTCQ"/>
    <property type="match status" value="1"/>
</dbReference>
<protein>
    <recommendedName>
        <fullName evidence="10">ABC transporter substrate-binding protein</fullName>
    </recommendedName>
</protein>
<evidence type="ECO:0000256" key="4">
    <source>
        <dbReference type="ARBA" id="ARBA00023139"/>
    </source>
</evidence>
<dbReference type="InterPro" id="IPR006059">
    <property type="entry name" value="SBP"/>
</dbReference>
<dbReference type="PROSITE" id="PS51257">
    <property type="entry name" value="PROKAR_LIPOPROTEIN"/>
    <property type="match status" value="1"/>
</dbReference>
<dbReference type="Proteomes" id="UP000003527">
    <property type="component" value="Unassembled WGS sequence"/>
</dbReference>
<evidence type="ECO:0000256" key="6">
    <source>
        <dbReference type="SAM" id="MobiDB-lite"/>
    </source>
</evidence>
<gene>
    <name evidence="8" type="ORF">HMPREF9624_00001</name>
</gene>
<feature type="chain" id="PRO_5039527102" description="ABC transporter substrate-binding protein" evidence="7">
    <location>
        <begin position="22"/>
        <end position="450"/>
    </location>
</feature>
<evidence type="ECO:0000313" key="9">
    <source>
        <dbReference type="Proteomes" id="UP000003527"/>
    </source>
</evidence>
<evidence type="ECO:0000313" key="8">
    <source>
        <dbReference type="EMBL" id="EHL14436.1"/>
    </source>
</evidence>
<keyword evidence="9" id="KW-1185">Reference proteome</keyword>
<dbReference type="RefSeq" id="WP_009535953.1">
    <property type="nucleotide sequence ID" value="NZ_JH414504.1"/>
</dbReference>
<organism evidence="8 9">
    <name type="scientific">Oribacterium asaccharolyticum ACB7</name>
    <dbReference type="NCBI Taxonomy" id="796944"/>
    <lineage>
        <taxon>Bacteria</taxon>
        <taxon>Bacillati</taxon>
        <taxon>Bacillota</taxon>
        <taxon>Clostridia</taxon>
        <taxon>Lachnospirales</taxon>
        <taxon>Lachnospiraceae</taxon>
        <taxon>Oribacterium</taxon>
    </lineage>
</organism>
<dbReference type="InterPro" id="IPR050490">
    <property type="entry name" value="Bact_solute-bd_prot1"/>
</dbReference>
<dbReference type="Gene3D" id="3.40.190.10">
    <property type="entry name" value="Periplasmic binding protein-like II"/>
    <property type="match status" value="2"/>
</dbReference>
<proteinExistence type="predicted"/>
<sequence length="450" mass="49325">MKKRNLALMTAALVLALTACGGGSSSETKVSGETDKAETTKADEGKSEEKKSSAGKELRLVNGKIEVDAQLKELAAAYEKETGVKVNIESMGGGIDIQGTLKGYFQADNMPDIFVNGGDTDFKNWEGHLVDMSNEKWVSDTEAAYKDKDGKVVGFPYTTEAIGLAYNADVLEKAGIDPKSITGPDSMKKAFETLDSKKDELGLTAVVGYVAEATNLYWSTGNHLFGVYEDGGLKRDDTKYFDLLEQGKIDKDRFSKYADMVELFNKYADPALLVSGTYDQQIQNFSAGKYAFVTQGSWIGATMTNDDKEQYEAAGKFKVGMIPYAFEEGIDTIQTNSPSWWAVFDNDNKEEALKFLQWVSEDEGQKILVEKAGFVSPFKSISYVADDPFAQTITDYTKAGKTSAWHWLGNKEGLAQNALGVVYQDFASGNLDKAKFVDTVEKVVAQYYAG</sequence>
<evidence type="ECO:0000256" key="2">
    <source>
        <dbReference type="ARBA" id="ARBA00022729"/>
    </source>
</evidence>
<evidence type="ECO:0000256" key="7">
    <source>
        <dbReference type="SAM" id="SignalP"/>
    </source>
</evidence>
<dbReference type="SUPFAM" id="SSF53850">
    <property type="entry name" value="Periplasmic binding protein-like II"/>
    <property type="match status" value="1"/>
</dbReference>
<comment type="caution">
    <text evidence="8">The sequence shown here is derived from an EMBL/GenBank/DDBJ whole genome shotgun (WGS) entry which is preliminary data.</text>
</comment>
<evidence type="ECO:0000256" key="3">
    <source>
        <dbReference type="ARBA" id="ARBA00023136"/>
    </source>
</evidence>
<name>G9WQZ2_9FIRM</name>
<dbReference type="AlphaFoldDB" id="G9WQZ2"/>
<accession>G9WQZ2</accession>
<evidence type="ECO:0008006" key="10">
    <source>
        <dbReference type="Google" id="ProtNLM"/>
    </source>
</evidence>
<reference evidence="8 9" key="1">
    <citation type="submission" date="2011-08" db="EMBL/GenBank/DDBJ databases">
        <title>The Genome Sequence of Oribacterium sp. ACB7.</title>
        <authorList>
            <consortium name="The Broad Institute Genome Sequencing Platform"/>
            <person name="Earl A."/>
            <person name="Ward D."/>
            <person name="Feldgarden M."/>
            <person name="Gevers D."/>
            <person name="Sizova M."/>
            <person name="Hazen A."/>
            <person name="Epstein S."/>
            <person name="Young S.K."/>
            <person name="Zeng Q."/>
            <person name="Gargeya S."/>
            <person name="Fitzgerald M."/>
            <person name="Haas B."/>
            <person name="Abouelleil A."/>
            <person name="Alvarado L."/>
            <person name="Arachchi H.M."/>
            <person name="Berlin A."/>
            <person name="Brown A."/>
            <person name="Chapman S.B."/>
            <person name="Chen Z."/>
            <person name="Dunbar C."/>
            <person name="Freedman E."/>
            <person name="Gearin G."/>
            <person name="Gellesch M."/>
            <person name="Goldberg J."/>
            <person name="Griggs A."/>
            <person name="Gujja S."/>
            <person name="Heiman D."/>
            <person name="Howarth C."/>
            <person name="Larson L."/>
            <person name="Lui A."/>
            <person name="MacDonald P.J.P."/>
            <person name="Montmayeur A."/>
            <person name="Murphy C."/>
            <person name="Neiman D."/>
            <person name="Pearson M."/>
            <person name="Priest M."/>
            <person name="Roberts A."/>
            <person name="Saif S."/>
            <person name="Shea T."/>
            <person name="Shenoy N."/>
            <person name="Sisk P."/>
            <person name="Stolte C."/>
            <person name="Sykes S."/>
            <person name="Wortman J."/>
            <person name="Nusbaum C."/>
            <person name="Birren B."/>
        </authorList>
    </citation>
    <scope>NUCLEOTIDE SEQUENCE [LARGE SCALE GENOMIC DNA]</scope>
    <source>
        <strain evidence="8 9">ACB7</strain>
    </source>
</reference>
<keyword evidence="2 7" id="KW-0732">Signal</keyword>
<keyword evidence="5" id="KW-0449">Lipoprotein</keyword>
<evidence type="ECO:0000256" key="5">
    <source>
        <dbReference type="ARBA" id="ARBA00023288"/>
    </source>
</evidence>
<dbReference type="EMBL" id="AFZD01000001">
    <property type="protein sequence ID" value="EHL14436.1"/>
    <property type="molecule type" value="Genomic_DNA"/>
</dbReference>
<dbReference type="PATRIC" id="fig|796944.3.peg.1"/>
<dbReference type="PANTHER" id="PTHR43649">
    <property type="entry name" value="ARABINOSE-BINDING PROTEIN-RELATED"/>
    <property type="match status" value="1"/>
</dbReference>
<dbReference type="Pfam" id="PF13416">
    <property type="entry name" value="SBP_bac_8"/>
    <property type="match status" value="1"/>
</dbReference>
<dbReference type="HOGENOM" id="CLU_031285_12_3_9"/>
<evidence type="ECO:0000256" key="1">
    <source>
        <dbReference type="ARBA" id="ARBA00022475"/>
    </source>
</evidence>
<keyword evidence="1" id="KW-1003">Cell membrane</keyword>
<keyword evidence="3" id="KW-0472">Membrane</keyword>
<feature type="compositionally biased region" description="Basic and acidic residues" evidence="6">
    <location>
        <begin position="30"/>
        <end position="55"/>
    </location>
</feature>
<feature type="signal peptide" evidence="7">
    <location>
        <begin position="1"/>
        <end position="21"/>
    </location>
</feature>